<dbReference type="Proteomes" id="UP000013042">
    <property type="component" value="Unassembled WGS sequence"/>
</dbReference>
<accession>N6XTK7</accession>
<comment type="caution">
    <text evidence="1">The sequence shown here is derived from an EMBL/GenBank/DDBJ whole genome shotgun (WGS) entry which is preliminary data.</text>
</comment>
<name>N6XTK7_THASP</name>
<evidence type="ECO:0000313" key="1">
    <source>
        <dbReference type="EMBL" id="ENO85076.1"/>
    </source>
</evidence>
<evidence type="ECO:0000313" key="2">
    <source>
        <dbReference type="Proteomes" id="UP000013042"/>
    </source>
</evidence>
<organism evidence="1 2">
    <name type="scientific">Thauera aminoaromatica S2</name>
    <dbReference type="NCBI Taxonomy" id="1234381"/>
    <lineage>
        <taxon>Bacteria</taxon>
        <taxon>Pseudomonadati</taxon>
        <taxon>Pseudomonadota</taxon>
        <taxon>Betaproteobacteria</taxon>
        <taxon>Rhodocyclales</taxon>
        <taxon>Zoogloeaceae</taxon>
        <taxon>Thauera</taxon>
    </lineage>
</organism>
<protein>
    <submittedName>
        <fullName evidence="1">Uncharacterized protein</fullName>
    </submittedName>
</protein>
<gene>
    <name evidence="1" type="ORF">C665_11221</name>
</gene>
<proteinExistence type="predicted"/>
<dbReference type="EMBL" id="AMXD01000064">
    <property type="protein sequence ID" value="ENO85076.1"/>
    <property type="molecule type" value="Genomic_DNA"/>
</dbReference>
<reference evidence="1 2" key="1">
    <citation type="submission" date="2012-09" db="EMBL/GenBank/DDBJ databases">
        <title>Draft Genome Sequences of 6 Strains from Genus Thauera.</title>
        <authorList>
            <person name="Liu B."/>
            <person name="Shapleigh J.P."/>
            <person name="Frostegard A.H."/>
        </authorList>
    </citation>
    <scope>NUCLEOTIDE SEQUENCE [LARGE SCALE GENOMIC DNA]</scope>
    <source>
        <strain evidence="1 2">S2</strain>
    </source>
</reference>
<dbReference type="AlphaFoldDB" id="N6XTK7"/>
<sequence length="23" mass="2676">MNPEAFELPSCQRIVARLFEPID</sequence>